<protein>
    <submittedName>
        <fullName evidence="8">Cytochrome-c peroxidase</fullName>
    </submittedName>
</protein>
<comment type="subcellular location">
    <subcellularLocation>
        <location evidence="1">Cell envelope</location>
    </subcellularLocation>
</comment>
<dbReference type="InterPro" id="IPR009056">
    <property type="entry name" value="Cyt_c-like_dom"/>
</dbReference>
<gene>
    <name evidence="8" type="ORF">NJU99_11655</name>
</gene>
<evidence type="ECO:0000256" key="1">
    <source>
        <dbReference type="ARBA" id="ARBA00004196"/>
    </source>
</evidence>
<keyword evidence="8" id="KW-0575">Peroxidase</keyword>
<dbReference type="PANTHER" id="PTHR30600:SF7">
    <property type="entry name" value="CYTOCHROME C PEROXIDASE-RELATED"/>
    <property type="match status" value="1"/>
</dbReference>
<dbReference type="EMBL" id="CP100595">
    <property type="protein sequence ID" value="UTJ05899.1"/>
    <property type="molecule type" value="Genomic_DNA"/>
</dbReference>
<keyword evidence="3 6" id="KW-0479">Metal-binding</keyword>
<organism evidence="8 9">
    <name type="scientific">Arcobacter roscoffensis</name>
    <dbReference type="NCBI Taxonomy" id="2961520"/>
    <lineage>
        <taxon>Bacteria</taxon>
        <taxon>Pseudomonadati</taxon>
        <taxon>Campylobacterota</taxon>
        <taxon>Epsilonproteobacteria</taxon>
        <taxon>Campylobacterales</taxon>
        <taxon>Arcobacteraceae</taxon>
        <taxon>Arcobacter</taxon>
    </lineage>
</organism>
<reference evidence="8" key="1">
    <citation type="submission" date="2022-07" db="EMBL/GenBank/DDBJ databases">
        <title>Arcobacter roscoffensis sp. nov., a marine bacterium isolated from coastal seawater collected from Roscoff, France.</title>
        <authorList>
            <person name="Pascual J."/>
            <person name="Lepeaux C."/>
            <person name="Methner A."/>
            <person name="Overmann J."/>
        </authorList>
    </citation>
    <scope>NUCLEOTIDE SEQUENCE</scope>
    <source>
        <strain evidence="8">ARW1-2F2</strain>
    </source>
</reference>
<dbReference type="RefSeq" id="WP_254576080.1">
    <property type="nucleotide sequence ID" value="NZ_CP100595.1"/>
</dbReference>
<dbReference type="Gene3D" id="1.10.760.10">
    <property type="entry name" value="Cytochrome c-like domain"/>
    <property type="match status" value="2"/>
</dbReference>
<name>A0ABY5E111_9BACT</name>
<evidence type="ECO:0000256" key="2">
    <source>
        <dbReference type="ARBA" id="ARBA00022617"/>
    </source>
</evidence>
<keyword evidence="5 6" id="KW-0408">Iron</keyword>
<evidence type="ECO:0000313" key="8">
    <source>
        <dbReference type="EMBL" id="UTJ05899.1"/>
    </source>
</evidence>
<dbReference type="InterPro" id="IPR004852">
    <property type="entry name" value="Di-haem_cyt_c_peroxidsae"/>
</dbReference>
<evidence type="ECO:0000256" key="3">
    <source>
        <dbReference type="ARBA" id="ARBA00022723"/>
    </source>
</evidence>
<dbReference type="InterPro" id="IPR036909">
    <property type="entry name" value="Cyt_c-like_dom_sf"/>
</dbReference>
<feature type="domain" description="Cytochrome c" evidence="7">
    <location>
        <begin position="135"/>
        <end position="247"/>
    </location>
</feature>
<dbReference type="Pfam" id="PF00034">
    <property type="entry name" value="Cytochrom_C"/>
    <property type="match status" value="1"/>
</dbReference>
<dbReference type="InterPro" id="IPR051395">
    <property type="entry name" value="Cytochrome_c_Peroxidase/MauG"/>
</dbReference>
<dbReference type="Proteomes" id="UP001060012">
    <property type="component" value="Chromosome"/>
</dbReference>
<evidence type="ECO:0000259" key="7">
    <source>
        <dbReference type="PROSITE" id="PS51007"/>
    </source>
</evidence>
<evidence type="ECO:0000256" key="5">
    <source>
        <dbReference type="ARBA" id="ARBA00023004"/>
    </source>
</evidence>
<evidence type="ECO:0000256" key="4">
    <source>
        <dbReference type="ARBA" id="ARBA00023002"/>
    </source>
</evidence>
<dbReference type="Pfam" id="PF03150">
    <property type="entry name" value="CCP_MauG"/>
    <property type="match status" value="1"/>
</dbReference>
<keyword evidence="2 6" id="KW-0349">Heme</keyword>
<dbReference type="SUPFAM" id="SSF46626">
    <property type="entry name" value="Cytochrome c"/>
    <property type="match status" value="2"/>
</dbReference>
<dbReference type="GO" id="GO:0004601">
    <property type="term" value="F:peroxidase activity"/>
    <property type="evidence" value="ECO:0007669"/>
    <property type="project" value="UniProtKB-KW"/>
</dbReference>
<evidence type="ECO:0000256" key="6">
    <source>
        <dbReference type="PROSITE-ProRule" id="PRU00433"/>
    </source>
</evidence>
<evidence type="ECO:0000313" key="9">
    <source>
        <dbReference type="Proteomes" id="UP001060012"/>
    </source>
</evidence>
<sequence length="256" mass="28576">MDNSISCASCHVLNEGGDDNSIVATGIDGKQGDINTPTVLNSVFNFRQFWDGRAKSLEEQALGPIENPIEMASDFDILVKKLKETEYKELFEKVFEDGITKKNIANAIAEHEKTLITPNSPFDKYLKGDETAITKEQKEGYDLFKNKGCIACHNGVNVGGNLYSKFGVMEDAKITNLGRYNLTKKEKDKHYFKVPTLRNIEHTAPYFHDGRTYSLHAAVKIMALYQVGRPMSEKEVDLIVGFLKSLSGELAKKGSK</sequence>
<dbReference type="PROSITE" id="PS51007">
    <property type="entry name" value="CYTC"/>
    <property type="match status" value="1"/>
</dbReference>
<accession>A0ABY5E111</accession>
<proteinExistence type="predicted"/>
<keyword evidence="9" id="KW-1185">Reference proteome</keyword>
<keyword evidence="4" id="KW-0560">Oxidoreductase</keyword>
<dbReference type="PANTHER" id="PTHR30600">
    <property type="entry name" value="CYTOCHROME C PEROXIDASE-RELATED"/>
    <property type="match status" value="1"/>
</dbReference>